<accession>A0A3N0UXY8</accession>
<evidence type="ECO:0000313" key="5">
    <source>
        <dbReference type="EMBL" id="ROH85355.1"/>
    </source>
</evidence>
<comment type="caution">
    <text evidence="5">The sequence shown here is derived from an EMBL/GenBank/DDBJ whole genome shotgun (WGS) entry which is preliminary data.</text>
</comment>
<feature type="domain" description="GHMP kinase N-terminal" evidence="3">
    <location>
        <begin position="70"/>
        <end position="139"/>
    </location>
</feature>
<dbReference type="Pfam" id="PF00288">
    <property type="entry name" value="GHMP_kinases_N"/>
    <property type="match status" value="1"/>
</dbReference>
<evidence type="ECO:0000259" key="4">
    <source>
        <dbReference type="Pfam" id="PF08544"/>
    </source>
</evidence>
<evidence type="ECO:0000313" key="6">
    <source>
        <dbReference type="Proteomes" id="UP000275137"/>
    </source>
</evidence>
<feature type="domain" description="GHMP kinase C-terminal" evidence="4">
    <location>
        <begin position="219"/>
        <end position="301"/>
    </location>
</feature>
<dbReference type="NCBIfam" id="TIGR00144">
    <property type="entry name" value="beta_RFAP_syn"/>
    <property type="match status" value="1"/>
</dbReference>
<dbReference type="InterPro" id="IPR014721">
    <property type="entry name" value="Ribsml_uS5_D2-typ_fold_subgr"/>
</dbReference>
<keyword evidence="1" id="KW-0808">Transferase</keyword>
<dbReference type="SUPFAM" id="SSF54211">
    <property type="entry name" value="Ribosomal protein S5 domain 2-like"/>
    <property type="match status" value="1"/>
</dbReference>
<dbReference type="InterPro" id="IPR006204">
    <property type="entry name" value="GHMP_kinase_N_dom"/>
</dbReference>
<reference evidence="5 6" key="1">
    <citation type="submission" date="2018-10" db="EMBL/GenBank/DDBJ databases">
        <authorList>
            <person name="Chen W.-M."/>
        </authorList>
    </citation>
    <scope>NUCLEOTIDE SEQUENCE [LARGE SCALE GENOMIC DNA]</scope>
    <source>
        <strain evidence="5 6">H-5</strain>
    </source>
</reference>
<dbReference type="Gene3D" id="3.30.230.10">
    <property type="match status" value="1"/>
</dbReference>
<dbReference type="InterPro" id="IPR004422">
    <property type="entry name" value="RFAP_synthase"/>
</dbReference>
<gene>
    <name evidence="5" type="ORF">ED236_10925</name>
</gene>
<protein>
    <submittedName>
        <fullName evidence="5">GHMP kinase</fullName>
    </submittedName>
</protein>
<sequence length="330" mass="34505">MSGLDLPPTAQPHAIQVTTTGRLHLGFFDLNGGLGRRFGSIGLSLDQPLTAFTLRHADAFSASGPGSARALKLVQQLALAWQLPGGAAVHMQHCLPEHSGLGSGTQLALALGSALGQLHGRVITPLAIAEASGRGRRSGIGIGTFVQGGVIVDGGRNEHTRVPPVIARMAFPDDWRVLLILDQTASGIHGSAELEAFRRLPEFPAALAAELCRYVLMQALPALAEHDLAGFGSAIQALQQHTGDHFAAAQGGRYASARVAAVLDQLQQQGVHCFGQSSWGPTGFAIFASQAEAEAARLQLGQSAVDLAGLEFLVCRGRNQGAELRALYTA</sequence>
<evidence type="ECO:0000259" key="3">
    <source>
        <dbReference type="Pfam" id="PF00288"/>
    </source>
</evidence>
<dbReference type="PANTHER" id="PTHR20861:SF6">
    <property type="entry name" value="BETA-RIBOFURANOSYLPHENOL 5'-PHOSPHATE SYNTHASE"/>
    <property type="match status" value="1"/>
</dbReference>
<keyword evidence="2 5" id="KW-0418">Kinase</keyword>
<evidence type="ECO:0000256" key="2">
    <source>
        <dbReference type="ARBA" id="ARBA00022777"/>
    </source>
</evidence>
<dbReference type="PIRSF" id="PIRSF004884">
    <property type="entry name" value="Sugar_kin_arch"/>
    <property type="match status" value="1"/>
</dbReference>
<dbReference type="InterPro" id="IPR013750">
    <property type="entry name" value="GHMP_kinase_C_dom"/>
</dbReference>
<dbReference type="Proteomes" id="UP000275137">
    <property type="component" value="Unassembled WGS sequence"/>
</dbReference>
<dbReference type="Pfam" id="PF08544">
    <property type="entry name" value="GHMP_kinases_C"/>
    <property type="match status" value="1"/>
</dbReference>
<dbReference type="EMBL" id="RJVP01000006">
    <property type="protein sequence ID" value="ROH85355.1"/>
    <property type="molecule type" value="Genomic_DNA"/>
</dbReference>
<name>A0A3N0UXY8_9PROT</name>
<dbReference type="InterPro" id="IPR020568">
    <property type="entry name" value="Ribosomal_Su5_D2-typ_SF"/>
</dbReference>
<dbReference type="PANTHER" id="PTHR20861">
    <property type="entry name" value="HOMOSERINE/4-DIPHOSPHOCYTIDYL-2-C-METHYL-D-ERYTHRITOL KINASE"/>
    <property type="match status" value="1"/>
</dbReference>
<dbReference type="AlphaFoldDB" id="A0A3N0UXY8"/>
<keyword evidence="6" id="KW-1185">Reference proteome</keyword>
<evidence type="ECO:0000256" key="1">
    <source>
        <dbReference type="ARBA" id="ARBA00022679"/>
    </source>
</evidence>
<dbReference type="GO" id="GO:0005524">
    <property type="term" value="F:ATP binding"/>
    <property type="evidence" value="ECO:0007669"/>
    <property type="project" value="InterPro"/>
</dbReference>
<dbReference type="GO" id="GO:0016301">
    <property type="term" value="F:kinase activity"/>
    <property type="evidence" value="ECO:0007669"/>
    <property type="project" value="UniProtKB-KW"/>
</dbReference>
<organism evidence="5 6">
    <name type="scientific">Pseudomethylobacillus aquaticus</name>
    <dbReference type="NCBI Taxonomy" id="2676064"/>
    <lineage>
        <taxon>Bacteria</taxon>
        <taxon>Pseudomonadati</taxon>
        <taxon>Pseudomonadota</taxon>
        <taxon>Betaproteobacteria</taxon>
        <taxon>Nitrosomonadales</taxon>
        <taxon>Methylophilaceae</taxon>
        <taxon>Pseudomethylobacillus</taxon>
    </lineage>
</organism>
<dbReference type="RefSeq" id="WP_123238009.1">
    <property type="nucleotide sequence ID" value="NZ_RJVP01000006.1"/>
</dbReference>
<proteinExistence type="predicted"/>